<name>A0A6C0IYE0_9ZZZZ</name>
<dbReference type="EMBL" id="MN740283">
    <property type="protein sequence ID" value="QHT97589.1"/>
    <property type="molecule type" value="Genomic_DNA"/>
</dbReference>
<dbReference type="InterPro" id="IPR036188">
    <property type="entry name" value="FAD/NAD-bd_sf"/>
</dbReference>
<proteinExistence type="predicted"/>
<evidence type="ECO:0000313" key="2">
    <source>
        <dbReference type="EMBL" id="QHT97589.1"/>
    </source>
</evidence>
<reference evidence="2" key="1">
    <citation type="journal article" date="2020" name="Nature">
        <title>Giant virus diversity and host interactions through global metagenomics.</title>
        <authorList>
            <person name="Schulz F."/>
            <person name="Roux S."/>
            <person name="Paez-Espino D."/>
            <person name="Jungbluth S."/>
            <person name="Walsh D.A."/>
            <person name="Denef V.J."/>
            <person name="McMahon K.D."/>
            <person name="Konstantinidis K.T."/>
            <person name="Eloe-Fadrosh E.A."/>
            <person name="Kyrpides N.C."/>
            <person name="Woyke T."/>
        </authorList>
    </citation>
    <scope>NUCLEOTIDE SEQUENCE</scope>
    <source>
        <strain evidence="2">GVMAG-M-3300025572-1</strain>
    </source>
</reference>
<protein>
    <recommendedName>
        <fullName evidence="1">Amine oxidase domain-containing protein</fullName>
    </recommendedName>
</protein>
<dbReference type="SUPFAM" id="SSF51905">
    <property type="entry name" value="FAD/NAD(P)-binding domain"/>
    <property type="match status" value="1"/>
</dbReference>
<dbReference type="Pfam" id="PF01593">
    <property type="entry name" value="Amino_oxidase"/>
    <property type="match status" value="1"/>
</dbReference>
<organism evidence="2">
    <name type="scientific">viral metagenome</name>
    <dbReference type="NCBI Taxonomy" id="1070528"/>
    <lineage>
        <taxon>unclassified sequences</taxon>
        <taxon>metagenomes</taxon>
        <taxon>organismal metagenomes</taxon>
    </lineage>
</organism>
<feature type="domain" description="Amine oxidase" evidence="1">
    <location>
        <begin position="3"/>
        <end position="34"/>
    </location>
</feature>
<accession>A0A6C0IYE0</accession>
<dbReference type="InterPro" id="IPR002937">
    <property type="entry name" value="Amino_oxidase"/>
</dbReference>
<dbReference type="GO" id="GO:0016491">
    <property type="term" value="F:oxidoreductase activity"/>
    <property type="evidence" value="ECO:0007669"/>
    <property type="project" value="InterPro"/>
</dbReference>
<evidence type="ECO:0000259" key="1">
    <source>
        <dbReference type="Pfam" id="PF01593"/>
    </source>
</evidence>
<dbReference type="Gene3D" id="3.50.50.60">
    <property type="entry name" value="FAD/NAD(P)-binding domain"/>
    <property type="match status" value="1"/>
</dbReference>
<dbReference type="AlphaFoldDB" id="A0A6C0IYE0"/>
<sequence>MRNCHFAGEHTSFDYQGYMNGAVVSGNRVAEEILKYR</sequence>